<proteinExistence type="predicted"/>
<accession>B9XG97</accession>
<evidence type="ECO:0000313" key="2">
    <source>
        <dbReference type="EMBL" id="EEF61259.1"/>
    </source>
</evidence>
<name>B9XG97_PEDPL</name>
<feature type="transmembrane region" description="Helical" evidence="1">
    <location>
        <begin position="91"/>
        <end position="110"/>
    </location>
</feature>
<dbReference type="RefSeq" id="WP_007414843.1">
    <property type="nucleotide sequence ID" value="NZ_ABOX02000011.1"/>
</dbReference>
<dbReference type="STRING" id="320771.Cflav_PD3976"/>
<dbReference type="AlphaFoldDB" id="B9XG97"/>
<protein>
    <submittedName>
        <fullName evidence="2">Uncharacterized protein</fullName>
    </submittedName>
</protein>
<dbReference type="EMBL" id="ABOX02000011">
    <property type="protein sequence ID" value="EEF61259.1"/>
    <property type="molecule type" value="Genomic_DNA"/>
</dbReference>
<keyword evidence="1" id="KW-0472">Membrane</keyword>
<gene>
    <name evidence="2" type="ORF">Cflav_PD3976</name>
</gene>
<organism evidence="2 3">
    <name type="scientific">Pedosphaera parvula (strain Ellin514)</name>
    <dbReference type="NCBI Taxonomy" id="320771"/>
    <lineage>
        <taxon>Bacteria</taxon>
        <taxon>Pseudomonadati</taxon>
        <taxon>Verrucomicrobiota</taxon>
        <taxon>Pedosphaerae</taxon>
        <taxon>Pedosphaerales</taxon>
        <taxon>Pedosphaeraceae</taxon>
        <taxon>Pedosphaera</taxon>
    </lineage>
</organism>
<feature type="transmembrane region" description="Helical" evidence="1">
    <location>
        <begin position="22"/>
        <end position="40"/>
    </location>
</feature>
<dbReference type="Proteomes" id="UP000003688">
    <property type="component" value="Unassembled WGS sequence"/>
</dbReference>
<dbReference type="OrthoDB" id="165386at2"/>
<sequence length="131" mass="14264">MTDTQAKVAPQHTLLRRVLTRILSFLIFAAIVGWIINFAIHFANKPAGPAGFARGIVHGALMPAALPNLVIGNDVPIYAANNTGRTYKLGYTVGVNGCGLIFFGVFFWRVNRWRKKQLSGGAQVLKDRGSP</sequence>
<keyword evidence="1" id="KW-1133">Transmembrane helix</keyword>
<keyword evidence="1" id="KW-0812">Transmembrane</keyword>
<evidence type="ECO:0000313" key="3">
    <source>
        <dbReference type="Proteomes" id="UP000003688"/>
    </source>
</evidence>
<evidence type="ECO:0000256" key="1">
    <source>
        <dbReference type="SAM" id="Phobius"/>
    </source>
</evidence>
<keyword evidence="3" id="KW-1185">Reference proteome</keyword>
<comment type="caution">
    <text evidence="2">The sequence shown here is derived from an EMBL/GenBank/DDBJ whole genome shotgun (WGS) entry which is preliminary data.</text>
</comment>
<reference evidence="2 3" key="1">
    <citation type="journal article" date="2011" name="J. Bacteriol.">
        <title>Genome sequence of 'Pedosphaera parvula' Ellin514, an aerobic Verrucomicrobial isolate from pasture soil.</title>
        <authorList>
            <person name="Kant R."/>
            <person name="van Passel M.W."/>
            <person name="Sangwan P."/>
            <person name="Palva A."/>
            <person name="Lucas S."/>
            <person name="Copeland A."/>
            <person name="Lapidus A."/>
            <person name="Glavina Del Rio T."/>
            <person name="Dalin E."/>
            <person name="Tice H."/>
            <person name="Bruce D."/>
            <person name="Goodwin L."/>
            <person name="Pitluck S."/>
            <person name="Chertkov O."/>
            <person name="Larimer F.W."/>
            <person name="Land M.L."/>
            <person name="Hauser L."/>
            <person name="Brettin T.S."/>
            <person name="Detter J.C."/>
            <person name="Han S."/>
            <person name="de Vos W.M."/>
            <person name="Janssen P.H."/>
            <person name="Smidt H."/>
        </authorList>
    </citation>
    <scope>NUCLEOTIDE SEQUENCE [LARGE SCALE GENOMIC DNA]</scope>
    <source>
        <strain evidence="2 3">Ellin514</strain>
    </source>
</reference>